<dbReference type="OrthoDB" id="2410195at2759"/>
<dbReference type="Gene3D" id="3.40.50.150">
    <property type="entry name" value="Vaccinia Virus protein VP39"/>
    <property type="match status" value="1"/>
</dbReference>
<dbReference type="AlphaFoldDB" id="A0A9Q9DWV2"/>
<dbReference type="Proteomes" id="UP001056012">
    <property type="component" value="Chromosome 6"/>
</dbReference>
<dbReference type="InterPro" id="IPR029063">
    <property type="entry name" value="SAM-dependent_MTases_sf"/>
</dbReference>
<protein>
    <recommendedName>
        <fullName evidence="4">O-methyltransferase C-terminal domain-containing protein</fullName>
    </recommendedName>
</protein>
<evidence type="ECO:0000259" key="4">
    <source>
        <dbReference type="Pfam" id="PF00891"/>
    </source>
</evidence>
<feature type="domain" description="O-methyltransferase C-terminal" evidence="4">
    <location>
        <begin position="43"/>
        <end position="147"/>
    </location>
</feature>
<keyword evidence="3" id="KW-0949">S-adenosyl-L-methionine</keyword>
<gene>
    <name evidence="5" type="ORF">yc1106_08614</name>
</gene>
<dbReference type="PANTHER" id="PTHR43712:SF2">
    <property type="entry name" value="O-METHYLTRANSFERASE CICE"/>
    <property type="match status" value="1"/>
</dbReference>
<dbReference type="VEuPathDB" id="FungiDB:yc1106_08614"/>
<evidence type="ECO:0000313" key="6">
    <source>
        <dbReference type="Proteomes" id="UP001056012"/>
    </source>
</evidence>
<dbReference type="GO" id="GO:0008171">
    <property type="term" value="F:O-methyltransferase activity"/>
    <property type="evidence" value="ECO:0007669"/>
    <property type="project" value="InterPro"/>
</dbReference>
<evidence type="ECO:0000256" key="3">
    <source>
        <dbReference type="ARBA" id="ARBA00022691"/>
    </source>
</evidence>
<dbReference type="PANTHER" id="PTHR43712">
    <property type="entry name" value="PUTATIVE (AFU_ORTHOLOGUE AFUA_4G14580)-RELATED"/>
    <property type="match status" value="1"/>
</dbReference>
<reference evidence="5" key="1">
    <citation type="submission" date="2021-12" db="EMBL/GenBank/DDBJ databases">
        <title>Curvularia clavata genome.</title>
        <authorList>
            <person name="Cao Y."/>
        </authorList>
    </citation>
    <scope>NUCLEOTIDE SEQUENCE</scope>
    <source>
        <strain evidence="5">Yc1106</strain>
    </source>
</reference>
<dbReference type="InterPro" id="IPR001077">
    <property type="entry name" value="COMT_C"/>
</dbReference>
<dbReference type="InterPro" id="IPR016461">
    <property type="entry name" value="COMT-like"/>
</dbReference>
<keyword evidence="2" id="KW-0808">Transferase</keyword>
<organism evidence="5 6">
    <name type="scientific">Curvularia clavata</name>
    <dbReference type="NCBI Taxonomy" id="95742"/>
    <lineage>
        <taxon>Eukaryota</taxon>
        <taxon>Fungi</taxon>
        <taxon>Dikarya</taxon>
        <taxon>Ascomycota</taxon>
        <taxon>Pezizomycotina</taxon>
        <taxon>Dothideomycetes</taxon>
        <taxon>Pleosporomycetidae</taxon>
        <taxon>Pleosporales</taxon>
        <taxon>Pleosporineae</taxon>
        <taxon>Pleosporaceae</taxon>
        <taxon>Curvularia</taxon>
    </lineage>
</organism>
<evidence type="ECO:0000313" key="5">
    <source>
        <dbReference type="EMBL" id="USP81340.1"/>
    </source>
</evidence>
<keyword evidence="1" id="KW-0489">Methyltransferase</keyword>
<dbReference type="Pfam" id="PF00891">
    <property type="entry name" value="Methyltransf_2"/>
    <property type="match status" value="1"/>
</dbReference>
<keyword evidence="6" id="KW-1185">Reference proteome</keyword>
<sequence length="148" mass="16020">MALAISSMENMHPLAGVYDYSWVAATTRDTEPDCALIVDVGGAKGHTIEVSPAPKMVGVDFFDEQPAKGALVYIIRRCLHDFSDEECFQILNHLSDAMARDSKLLVGETVLSNPPGRPTAMIDLLLSTIGGKERTIEGFNKVAERAGL</sequence>
<evidence type="ECO:0000256" key="2">
    <source>
        <dbReference type="ARBA" id="ARBA00022679"/>
    </source>
</evidence>
<proteinExistence type="predicted"/>
<dbReference type="PROSITE" id="PS51683">
    <property type="entry name" value="SAM_OMT_II"/>
    <property type="match status" value="1"/>
</dbReference>
<dbReference type="EMBL" id="CP089279">
    <property type="protein sequence ID" value="USP81340.1"/>
    <property type="molecule type" value="Genomic_DNA"/>
</dbReference>
<dbReference type="GO" id="GO:0032259">
    <property type="term" value="P:methylation"/>
    <property type="evidence" value="ECO:0007669"/>
    <property type="project" value="UniProtKB-KW"/>
</dbReference>
<evidence type="ECO:0000256" key="1">
    <source>
        <dbReference type="ARBA" id="ARBA00022603"/>
    </source>
</evidence>
<dbReference type="SUPFAM" id="SSF53335">
    <property type="entry name" value="S-adenosyl-L-methionine-dependent methyltransferases"/>
    <property type="match status" value="1"/>
</dbReference>
<accession>A0A9Q9DWV2</accession>
<name>A0A9Q9DWV2_CURCL</name>